<keyword evidence="3" id="KW-1185">Reference proteome</keyword>
<feature type="transmembrane region" description="Helical" evidence="1">
    <location>
        <begin position="94"/>
        <end position="113"/>
    </location>
</feature>
<gene>
    <name evidence="2" type="ORF">J2Z79_000177</name>
</gene>
<comment type="caution">
    <text evidence="2">The sequence shown here is derived from an EMBL/GenBank/DDBJ whole genome shotgun (WGS) entry which is preliminary data.</text>
</comment>
<feature type="transmembrane region" description="Helical" evidence="1">
    <location>
        <begin position="21"/>
        <end position="46"/>
    </location>
</feature>
<evidence type="ECO:0000256" key="1">
    <source>
        <dbReference type="SAM" id="Phobius"/>
    </source>
</evidence>
<name>A0ABS4JQS0_9FIRM</name>
<feature type="transmembrane region" description="Helical" evidence="1">
    <location>
        <begin position="238"/>
        <end position="261"/>
    </location>
</feature>
<dbReference type="Pfam" id="PF12679">
    <property type="entry name" value="ABC2_membrane_2"/>
    <property type="match status" value="1"/>
</dbReference>
<evidence type="ECO:0000313" key="2">
    <source>
        <dbReference type="EMBL" id="MBP2016804.1"/>
    </source>
</evidence>
<dbReference type="PANTHER" id="PTHR43471:SF1">
    <property type="entry name" value="ABC TRANSPORTER PERMEASE PROTEIN NOSY-RELATED"/>
    <property type="match status" value="1"/>
</dbReference>
<accession>A0ABS4JQS0</accession>
<organism evidence="2 3">
    <name type="scientific">Symbiobacterium terraclitae</name>
    <dbReference type="NCBI Taxonomy" id="557451"/>
    <lineage>
        <taxon>Bacteria</taxon>
        <taxon>Bacillati</taxon>
        <taxon>Bacillota</taxon>
        <taxon>Clostridia</taxon>
        <taxon>Eubacteriales</taxon>
        <taxon>Symbiobacteriaceae</taxon>
        <taxon>Symbiobacterium</taxon>
    </lineage>
</organism>
<dbReference type="PANTHER" id="PTHR43471">
    <property type="entry name" value="ABC TRANSPORTER PERMEASE"/>
    <property type="match status" value="1"/>
</dbReference>
<dbReference type="Proteomes" id="UP001519289">
    <property type="component" value="Unassembled WGS sequence"/>
</dbReference>
<evidence type="ECO:0000313" key="3">
    <source>
        <dbReference type="Proteomes" id="UP001519289"/>
    </source>
</evidence>
<dbReference type="EMBL" id="JAGGLG010000001">
    <property type="protein sequence ID" value="MBP2016804.1"/>
    <property type="molecule type" value="Genomic_DNA"/>
</dbReference>
<proteinExistence type="predicted"/>
<feature type="transmembrane region" description="Helical" evidence="1">
    <location>
        <begin position="143"/>
        <end position="171"/>
    </location>
</feature>
<feature type="transmembrane region" description="Helical" evidence="1">
    <location>
        <begin position="183"/>
        <end position="205"/>
    </location>
</feature>
<feature type="transmembrane region" description="Helical" evidence="1">
    <location>
        <begin position="214"/>
        <end position="232"/>
    </location>
</feature>
<sequence length="278" mass="30014">MNRRAILAIARKDIQAITANLQVWLPMLIVPLILGIGLPLGLVLAFRFGAESLAPADVQAMLAWLDKLPAGELAAVLSTMTELNQKLIYVSTNYMLAPFFLMIPLMTASVIAADSFAGEKERGTLETLLFAPVDLRSLFTGKVLASLVPAVVISLVTFLLCALSVNLAAWPLFHRVFFPQFNWLPLMLLVIPGVSLLAILINVFISARVATFQAAYQMGGTVVLPVLLLGVGQATGALVLSDLVVTLVGLVVAAIDVLLLWQVLCHMNRNQLFASQVR</sequence>
<keyword evidence="1" id="KW-1133">Transmembrane helix</keyword>
<dbReference type="RefSeq" id="WP_209464950.1">
    <property type="nucleotide sequence ID" value="NZ_JAGGLG010000001.1"/>
</dbReference>
<keyword evidence="1" id="KW-0812">Transmembrane</keyword>
<protein>
    <submittedName>
        <fullName evidence="2">ABC-type Na+ efflux pump permease subunit</fullName>
    </submittedName>
</protein>
<keyword evidence="1" id="KW-0472">Membrane</keyword>
<reference evidence="2 3" key="1">
    <citation type="submission" date="2021-03" db="EMBL/GenBank/DDBJ databases">
        <title>Genomic Encyclopedia of Type Strains, Phase IV (KMG-IV): sequencing the most valuable type-strain genomes for metagenomic binning, comparative biology and taxonomic classification.</title>
        <authorList>
            <person name="Goeker M."/>
        </authorList>
    </citation>
    <scope>NUCLEOTIDE SEQUENCE [LARGE SCALE GENOMIC DNA]</scope>
    <source>
        <strain evidence="2 3">DSM 27138</strain>
    </source>
</reference>